<evidence type="ECO:0000256" key="3">
    <source>
        <dbReference type="ARBA" id="ARBA00022771"/>
    </source>
</evidence>
<accession>A0AB34K7E3</accession>
<evidence type="ECO:0000256" key="6">
    <source>
        <dbReference type="ARBA" id="ARBA00023242"/>
    </source>
</evidence>
<proteinExistence type="predicted"/>
<dbReference type="EMBL" id="JBGBPQ010000002">
    <property type="protein sequence ID" value="KAL1528911.1"/>
    <property type="molecule type" value="Genomic_DNA"/>
</dbReference>
<keyword evidence="5" id="KW-0694">RNA-binding</keyword>
<feature type="region of interest" description="Disordered" evidence="8">
    <location>
        <begin position="292"/>
        <end position="330"/>
    </location>
</feature>
<sequence length="330" mass="34474">MWGGMPGMGMPRGGGGGRSGPPQEGVDGNWKCTSCGNINFVQRHGCNRCGTAKPPPEQLQAREMELMMGVAPAGGMPRGAPVEGVNGNWRCTSCSNVNWEQRDVCHRCQTPKPPAEFLMHRQMEVANATAMMAMHGKMPGKGPVEGLDGNWRCLNCHEVNWAQREECHRCKAGRNGGVGCGAGMMGAGMMGYVDPTTGQMYGVGPDGQMMPSAGGGRGLGGAPPSTAASGEGEVAELRQRCATLEQQMMSVQTTLAPQVMQMSAALQQLQMLVTQLQSQMIANLEAAAHAGGGAVAAPAPAAATVAPEVGEKRKADAPAESEEEEAKRQA</sequence>
<dbReference type="GO" id="GO:0006355">
    <property type="term" value="P:regulation of DNA-templated transcription"/>
    <property type="evidence" value="ECO:0007669"/>
    <property type="project" value="InterPro"/>
</dbReference>
<dbReference type="InterPro" id="IPR001876">
    <property type="entry name" value="Znf_RanBP2"/>
</dbReference>
<keyword evidence="2" id="KW-0479">Metal-binding</keyword>
<dbReference type="SMART" id="SM00547">
    <property type="entry name" value="ZnF_RBZ"/>
    <property type="match status" value="3"/>
</dbReference>
<evidence type="ECO:0000256" key="5">
    <source>
        <dbReference type="ARBA" id="ARBA00022884"/>
    </source>
</evidence>
<protein>
    <recommendedName>
        <fullName evidence="9">RanBP2-type domain-containing protein</fullName>
    </recommendedName>
</protein>
<feature type="region of interest" description="Disordered" evidence="8">
    <location>
        <begin position="1"/>
        <end position="25"/>
    </location>
</feature>
<evidence type="ECO:0000256" key="7">
    <source>
        <dbReference type="PROSITE-ProRule" id="PRU00322"/>
    </source>
</evidence>
<dbReference type="AlphaFoldDB" id="A0AB34K7E3"/>
<evidence type="ECO:0000256" key="2">
    <source>
        <dbReference type="ARBA" id="ARBA00022723"/>
    </source>
</evidence>
<dbReference type="InterPro" id="IPR034870">
    <property type="entry name" value="TET_fam"/>
</dbReference>
<evidence type="ECO:0000256" key="4">
    <source>
        <dbReference type="ARBA" id="ARBA00022833"/>
    </source>
</evidence>
<evidence type="ECO:0000313" key="11">
    <source>
        <dbReference type="Proteomes" id="UP001515480"/>
    </source>
</evidence>
<comment type="caution">
    <text evidence="10">The sequence shown here is derived from an EMBL/GenBank/DDBJ whole genome shotgun (WGS) entry which is preliminary data.</text>
</comment>
<dbReference type="PROSITE" id="PS01358">
    <property type="entry name" value="ZF_RANBP2_1"/>
    <property type="match status" value="3"/>
</dbReference>
<keyword evidence="11" id="KW-1185">Reference proteome</keyword>
<dbReference type="Gene3D" id="4.10.1060.10">
    <property type="entry name" value="Zinc finger, RanBP2-type"/>
    <property type="match status" value="3"/>
</dbReference>
<reference evidence="10 11" key="1">
    <citation type="journal article" date="2024" name="Science">
        <title>Giant polyketide synthase enzymes in the biosynthesis of giant marine polyether toxins.</title>
        <authorList>
            <person name="Fallon T.R."/>
            <person name="Shende V.V."/>
            <person name="Wierzbicki I.H."/>
            <person name="Pendleton A.L."/>
            <person name="Watervoot N.F."/>
            <person name="Auber R.P."/>
            <person name="Gonzalez D.J."/>
            <person name="Wisecaver J.H."/>
            <person name="Moore B.S."/>
        </authorList>
    </citation>
    <scope>NUCLEOTIDE SEQUENCE [LARGE SCALE GENOMIC DNA]</scope>
    <source>
        <strain evidence="10 11">12B1</strain>
    </source>
</reference>
<name>A0AB34K7E3_PRYPA</name>
<dbReference type="GO" id="GO:0003723">
    <property type="term" value="F:RNA binding"/>
    <property type="evidence" value="ECO:0007669"/>
    <property type="project" value="UniProtKB-KW"/>
</dbReference>
<evidence type="ECO:0000259" key="9">
    <source>
        <dbReference type="PROSITE" id="PS50199"/>
    </source>
</evidence>
<dbReference type="GO" id="GO:0008270">
    <property type="term" value="F:zinc ion binding"/>
    <property type="evidence" value="ECO:0007669"/>
    <property type="project" value="UniProtKB-KW"/>
</dbReference>
<keyword evidence="3 7" id="KW-0863">Zinc-finger</keyword>
<keyword evidence="4" id="KW-0862">Zinc</keyword>
<feature type="region of interest" description="Disordered" evidence="8">
    <location>
        <begin position="211"/>
        <end position="234"/>
    </location>
</feature>
<dbReference type="PANTHER" id="PTHR23238">
    <property type="entry name" value="RNA BINDING PROTEIN"/>
    <property type="match status" value="1"/>
</dbReference>
<dbReference type="Pfam" id="PF00641">
    <property type="entry name" value="Zn_ribbon_RanBP"/>
    <property type="match status" value="2"/>
</dbReference>
<evidence type="ECO:0000256" key="1">
    <source>
        <dbReference type="ARBA" id="ARBA00004123"/>
    </source>
</evidence>
<dbReference type="GO" id="GO:0005634">
    <property type="term" value="C:nucleus"/>
    <property type="evidence" value="ECO:0007669"/>
    <property type="project" value="UniProtKB-SubCell"/>
</dbReference>
<feature type="domain" description="RanBP2-type" evidence="9">
    <location>
        <begin position="85"/>
        <end position="114"/>
    </location>
</feature>
<feature type="compositionally biased region" description="Gly residues" evidence="8">
    <location>
        <begin position="1"/>
        <end position="19"/>
    </location>
</feature>
<gene>
    <name evidence="10" type="ORF">AB1Y20_010233</name>
</gene>
<feature type="domain" description="RanBP2-type" evidence="9">
    <location>
        <begin position="26"/>
        <end position="55"/>
    </location>
</feature>
<dbReference type="SUPFAM" id="SSF90209">
    <property type="entry name" value="Ran binding protein zinc finger-like"/>
    <property type="match status" value="3"/>
</dbReference>
<feature type="compositionally biased region" description="Low complexity" evidence="8">
    <location>
        <begin position="292"/>
        <end position="308"/>
    </location>
</feature>
<evidence type="ECO:0000313" key="10">
    <source>
        <dbReference type="EMBL" id="KAL1528911.1"/>
    </source>
</evidence>
<feature type="domain" description="RanBP2-type" evidence="9">
    <location>
        <begin position="147"/>
        <end position="176"/>
    </location>
</feature>
<organism evidence="10 11">
    <name type="scientific">Prymnesium parvum</name>
    <name type="common">Toxic golden alga</name>
    <dbReference type="NCBI Taxonomy" id="97485"/>
    <lineage>
        <taxon>Eukaryota</taxon>
        <taxon>Haptista</taxon>
        <taxon>Haptophyta</taxon>
        <taxon>Prymnesiophyceae</taxon>
        <taxon>Prymnesiales</taxon>
        <taxon>Prymnesiaceae</taxon>
        <taxon>Prymnesium</taxon>
    </lineage>
</organism>
<evidence type="ECO:0000256" key="8">
    <source>
        <dbReference type="SAM" id="MobiDB-lite"/>
    </source>
</evidence>
<keyword evidence="6" id="KW-0539">Nucleus</keyword>
<comment type="subcellular location">
    <subcellularLocation>
        <location evidence="1">Nucleus</location>
    </subcellularLocation>
</comment>
<dbReference type="InterPro" id="IPR036443">
    <property type="entry name" value="Znf_RanBP2_sf"/>
</dbReference>
<dbReference type="PROSITE" id="PS50199">
    <property type="entry name" value="ZF_RANBP2_2"/>
    <property type="match status" value="3"/>
</dbReference>
<dbReference type="Proteomes" id="UP001515480">
    <property type="component" value="Unassembled WGS sequence"/>
</dbReference>